<dbReference type="RefSeq" id="WP_117953443.1">
    <property type="nucleotide sequence ID" value="NZ_QRAN01000005.1"/>
</dbReference>
<evidence type="ECO:0000313" key="3">
    <source>
        <dbReference type="Proteomes" id="UP000265509"/>
    </source>
</evidence>
<dbReference type="AlphaFoldDB" id="A0A3L7E330"/>
<evidence type="ECO:0000256" key="1">
    <source>
        <dbReference type="SAM" id="MobiDB-lite"/>
    </source>
</evidence>
<keyword evidence="3" id="KW-1185">Reference proteome</keyword>
<evidence type="ECO:0000313" key="2">
    <source>
        <dbReference type="EMBL" id="RLQ22672.1"/>
    </source>
</evidence>
<proteinExistence type="predicted"/>
<protein>
    <submittedName>
        <fullName evidence="2">Uncharacterized protein</fullName>
    </submittedName>
</protein>
<dbReference type="OrthoDB" id="5737721at2"/>
<comment type="caution">
    <text evidence="2">The sequence shown here is derived from an EMBL/GenBank/DDBJ whole genome shotgun (WGS) entry which is preliminary data.</text>
</comment>
<organism evidence="2 3">
    <name type="scientific">Seongchinamella sediminis</name>
    <dbReference type="NCBI Taxonomy" id="2283635"/>
    <lineage>
        <taxon>Bacteria</taxon>
        <taxon>Pseudomonadati</taxon>
        <taxon>Pseudomonadota</taxon>
        <taxon>Gammaproteobacteria</taxon>
        <taxon>Cellvibrionales</taxon>
        <taxon>Halieaceae</taxon>
        <taxon>Seongchinamella</taxon>
    </lineage>
</organism>
<gene>
    <name evidence="2" type="ORF">DWB85_06730</name>
</gene>
<sequence>MNLFIRLSGPHDGADSAPDLLPAQRMVLDYARFLEESAPLPGRIVDQSLLPHPKSGLKAALLLCIADSNHDGLAEDLKAGLLMLAAFQPGVGAQALGTDFAGLDLDEDMLDIAVQLEQEEQQAHSRRAQVRRELQQLSQELDAMEREQAQSQPLTA</sequence>
<feature type="region of interest" description="Disordered" evidence="1">
    <location>
        <begin position="137"/>
        <end position="156"/>
    </location>
</feature>
<dbReference type="EMBL" id="QRAN01000005">
    <property type="protein sequence ID" value="RLQ22672.1"/>
    <property type="molecule type" value="Genomic_DNA"/>
</dbReference>
<reference evidence="2 3" key="1">
    <citation type="submission" date="2018-07" db="EMBL/GenBank/DDBJ databases">
        <title>Halioglobus sp. genome submission.</title>
        <authorList>
            <person name="Ye M.-Q."/>
            <person name="Du Z.-J."/>
        </authorList>
    </citation>
    <scope>NUCLEOTIDE SEQUENCE [LARGE SCALE GENOMIC DNA]</scope>
    <source>
        <strain evidence="2 3">U0301</strain>
    </source>
</reference>
<dbReference type="Proteomes" id="UP000265509">
    <property type="component" value="Unassembled WGS sequence"/>
</dbReference>
<name>A0A3L7E330_9GAMM</name>
<accession>A0A3L7E330</accession>